<dbReference type="Proteomes" id="UP000800200">
    <property type="component" value="Unassembled WGS sequence"/>
</dbReference>
<organism evidence="1 2">
    <name type="scientific">Zopfia rhizophila CBS 207.26</name>
    <dbReference type="NCBI Taxonomy" id="1314779"/>
    <lineage>
        <taxon>Eukaryota</taxon>
        <taxon>Fungi</taxon>
        <taxon>Dikarya</taxon>
        <taxon>Ascomycota</taxon>
        <taxon>Pezizomycotina</taxon>
        <taxon>Dothideomycetes</taxon>
        <taxon>Dothideomycetes incertae sedis</taxon>
        <taxon>Zopfiaceae</taxon>
        <taxon>Zopfia</taxon>
    </lineage>
</organism>
<sequence length="76" mass="8758">MLRTIDLLQGYTIATIMCKVIRYYFKRGHQVKFRLSRCRGTYHKESRARAGVKTVACIADSYLNINPPFDCGPCQI</sequence>
<name>A0A6A6DNY0_9PEZI</name>
<accession>A0A6A6DNY0</accession>
<gene>
    <name evidence="1" type="ORF">K469DRAFT_269062</name>
</gene>
<dbReference type="EMBL" id="ML994656">
    <property type="protein sequence ID" value="KAF2180705.1"/>
    <property type="molecule type" value="Genomic_DNA"/>
</dbReference>
<protein>
    <submittedName>
        <fullName evidence="1">Uncharacterized protein</fullName>
    </submittedName>
</protein>
<evidence type="ECO:0000313" key="2">
    <source>
        <dbReference type="Proteomes" id="UP000800200"/>
    </source>
</evidence>
<evidence type="ECO:0000313" key="1">
    <source>
        <dbReference type="EMBL" id="KAF2180705.1"/>
    </source>
</evidence>
<reference evidence="1" key="1">
    <citation type="journal article" date="2020" name="Stud. Mycol.">
        <title>101 Dothideomycetes genomes: a test case for predicting lifestyles and emergence of pathogens.</title>
        <authorList>
            <person name="Haridas S."/>
            <person name="Albert R."/>
            <person name="Binder M."/>
            <person name="Bloem J."/>
            <person name="Labutti K."/>
            <person name="Salamov A."/>
            <person name="Andreopoulos B."/>
            <person name="Baker S."/>
            <person name="Barry K."/>
            <person name="Bills G."/>
            <person name="Bluhm B."/>
            <person name="Cannon C."/>
            <person name="Castanera R."/>
            <person name="Culley D."/>
            <person name="Daum C."/>
            <person name="Ezra D."/>
            <person name="Gonzalez J."/>
            <person name="Henrissat B."/>
            <person name="Kuo A."/>
            <person name="Liang C."/>
            <person name="Lipzen A."/>
            <person name="Lutzoni F."/>
            <person name="Magnuson J."/>
            <person name="Mondo S."/>
            <person name="Nolan M."/>
            <person name="Ohm R."/>
            <person name="Pangilinan J."/>
            <person name="Park H.-J."/>
            <person name="Ramirez L."/>
            <person name="Alfaro M."/>
            <person name="Sun H."/>
            <person name="Tritt A."/>
            <person name="Yoshinaga Y."/>
            <person name="Zwiers L.-H."/>
            <person name="Turgeon B."/>
            <person name="Goodwin S."/>
            <person name="Spatafora J."/>
            <person name="Crous P."/>
            <person name="Grigoriev I."/>
        </authorList>
    </citation>
    <scope>NUCLEOTIDE SEQUENCE</scope>
    <source>
        <strain evidence="1">CBS 207.26</strain>
    </source>
</reference>
<proteinExistence type="predicted"/>
<keyword evidence="2" id="KW-1185">Reference proteome</keyword>
<dbReference type="AlphaFoldDB" id="A0A6A6DNY0"/>
<dbReference type="OrthoDB" id="3933435at2759"/>